<dbReference type="Proteomes" id="UP000738826">
    <property type="component" value="Unassembled WGS sequence"/>
</dbReference>
<dbReference type="HAMAP" id="MF_00584">
    <property type="entry name" value="HTH_type_cro_C1"/>
    <property type="match status" value="1"/>
</dbReference>
<keyword evidence="2 4" id="KW-0238">DNA-binding</keyword>
<reference evidence="6" key="1">
    <citation type="submission" date="2019-11" db="EMBL/GenBank/DDBJ databases">
        <title>Lipid analysis of CO2-rich subsurface aquifers suggests an autotrophy-based deep biosphere with lysolipids enriched in CPR bacteria.</title>
        <authorList>
            <person name="Probst A.J."/>
            <person name="Elling F.J."/>
            <person name="Castelle C.J."/>
            <person name="Zhu Q."/>
            <person name="Elvert M."/>
            <person name="Birarda G."/>
            <person name="Holman H.-Y."/>
            <person name="Lane K.R."/>
            <person name="Ladd B."/>
            <person name="Ryan M.C."/>
            <person name="Woyke T."/>
            <person name="Hinrichs K.-U."/>
            <person name="Banfield J.F."/>
        </authorList>
    </citation>
    <scope>NUCLEOTIDE SEQUENCE</scope>
    <source>
        <strain evidence="6">CG_2015-01_33_1645</strain>
        <strain evidence="7">CG_2015-04_33_537</strain>
    </source>
</reference>
<feature type="domain" description="HTH cro/C1-type" evidence="5">
    <location>
        <begin position="134"/>
        <end position="181"/>
    </location>
</feature>
<dbReference type="GO" id="GO:0003677">
    <property type="term" value="F:DNA binding"/>
    <property type="evidence" value="ECO:0007669"/>
    <property type="project" value="UniProtKB-KW"/>
</dbReference>
<proteinExistence type="inferred from homology"/>
<dbReference type="Pfam" id="PF26553">
    <property type="entry name" value="PDDEXK_19"/>
    <property type="match status" value="1"/>
</dbReference>
<keyword evidence="1 4" id="KW-0805">Transcription regulation</keyword>
<dbReference type="EMBL" id="JAACVF010000168">
    <property type="protein sequence ID" value="NCN65574.1"/>
    <property type="molecule type" value="Genomic_DNA"/>
</dbReference>
<evidence type="ECO:0000256" key="2">
    <source>
        <dbReference type="ARBA" id="ARBA00023125"/>
    </source>
</evidence>
<dbReference type="Proteomes" id="UP000768163">
    <property type="component" value="Unassembled WGS sequence"/>
</dbReference>
<gene>
    <name evidence="7" type="ORF">GW779_06055</name>
    <name evidence="6" type="ORF">GW910_05915</name>
</gene>
<evidence type="ECO:0000259" key="5">
    <source>
        <dbReference type="PROSITE" id="PS50943"/>
    </source>
</evidence>
<evidence type="ECO:0000256" key="4">
    <source>
        <dbReference type="HAMAP-Rule" id="MF_00584"/>
    </source>
</evidence>
<dbReference type="InterPro" id="IPR001387">
    <property type="entry name" value="Cro/C1-type_HTH"/>
</dbReference>
<dbReference type="AlphaFoldDB" id="A0A8J7YSZ6"/>
<dbReference type="CDD" id="cd00093">
    <property type="entry name" value="HTH_XRE"/>
    <property type="match status" value="1"/>
</dbReference>
<evidence type="ECO:0000256" key="3">
    <source>
        <dbReference type="ARBA" id="ARBA00023163"/>
    </source>
</evidence>
<dbReference type="Gene3D" id="1.10.260.40">
    <property type="entry name" value="lambda repressor-like DNA-binding domains"/>
    <property type="match status" value="1"/>
</dbReference>
<sequence>MSLIKEISNELTKRGFCVWATYEGTISCFDILARRDNEIFVIKIYKFIDGITKSNAEEMKNLVVCLSAYLIVLAEESKNSRLNDDVLYSRYDIAVVTHNTFKKILDEEYPFLYSTRGNYCAKINREIFSDIKAELNLTLGDIAEILNVSKQAVYRYETQCRIPQKVIEKFSEIFGKDVIKKVKISKSSQISQVRSHISKNNLFEMRPMKKCLYVADKLSALGFLTWEGTAAFNILAINTNTNTADECHKNIFGAKQNKKKEDKNFVVVSNDFRVLSKRANFVEEITEIIPGICICVGRYKPGKAIGKRTNFIKENDLRNVETKEEFIDVIKE</sequence>
<dbReference type="PROSITE" id="PS50943">
    <property type="entry name" value="HTH_CROC1"/>
    <property type="match status" value="1"/>
</dbReference>
<evidence type="ECO:0000313" key="8">
    <source>
        <dbReference type="Proteomes" id="UP000768163"/>
    </source>
</evidence>
<keyword evidence="3 4" id="KW-0804">Transcription</keyword>
<organism evidence="6 8">
    <name type="scientific">Candidatus Altarchaeum hamiconexum</name>
    <dbReference type="NCBI Taxonomy" id="1803513"/>
    <lineage>
        <taxon>Archaea</taxon>
        <taxon>Candidatus Altarchaeota</taxon>
        <taxon>Candidatus Altiarchaeia</taxon>
        <taxon>Candidatus Altarchaeales</taxon>
        <taxon>Candidatus Altarchaeaceae</taxon>
        <taxon>Candidatus Altarchaeum</taxon>
    </lineage>
</organism>
<dbReference type="InterPro" id="IPR020886">
    <property type="entry name" value="MTH_967-like"/>
</dbReference>
<dbReference type="InterPro" id="IPR010982">
    <property type="entry name" value="Lambda_DNA-bd_dom_sf"/>
</dbReference>
<evidence type="ECO:0000313" key="7">
    <source>
        <dbReference type="EMBL" id="NCS91943.1"/>
    </source>
</evidence>
<dbReference type="SUPFAM" id="SSF47413">
    <property type="entry name" value="lambda repressor-like DNA-binding domains"/>
    <property type="match status" value="1"/>
</dbReference>
<protein>
    <recommendedName>
        <fullName evidence="4">Putative HTH-type transcriptional regulatory protein GW779_06055</fullName>
    </recommendedName>
</protein>
<evidence type="ECO:0000256" key="1">
    <source>
        <dbReference type="ARBA" id="ARBA00023015"/>
    </source>
</evidence>
<accession>A0A8J7YSZ6</accession>
<name>A0A8J7YSZ6_9ARCH</name>
<dbReference type="InterPro" id="IPR059051">
    <property type="entry name" value="MTH_967_PDDEXK"/>
</dbReference>
<dbReference type="GO" id="GO:0003700">
    <property type="term" value="F:DNA-binding transcription factor activity"/>
    <property type="evidence" value="ECO:0007669"/>
    <property type="project" value="UniProtKB-UniRule"/>
</dbReference>
<evidence type="ECO:0000313" key="6">
    <source>
        <dbReference type="EMBL" id="NCN65574.1"/>
    </source>
</evidence>
<dbReference type="EMBL" id="JAACQH010000134">
    <property type="protein sequence ID" value="NCS91943.1"/>
    <property type="molecule type" value="Genomic_DNA"/>
</dbReference>
<comment type="caution">
    <text evidence="6">The sequence shown here is derived from an EMBL/GenBank/DDBJ whole genome shotgun (WGS) entry which is preliminary data.</text>
</comment>